<dbReference type="GO" id="GO:0005634">
    <property type="term" value="C:nucleus"/>
    <property type="evidence" value="ECO:0007669"/>
    <property type="project" value="UniProtKB-SubCell"/>
</dbReference>
<evidence type="ECO:0000313" key="11">
    <source>
        <dbReference type="EMBL" id="KAG7471912.1"/>
    </source>
</evidence>
<evidence type="ECO:0000256" key="6">
    <source>
        <dbReference type="ARBA" id="ARBA00037963"/>
    </source>
</evidence>
<comment type="caution">
    <text evidence="11">The sequence shown here is derived from an EMBL/GenBank/DDBJ whole genome shotgun (WGS) entry which is preliminary data.</text>
</comment>
<dbReference type="Proteomes" id="UP001046870">
    <property type="component" value="Chromosome 8"/>
</dbReference>
<dbReference type="GO" id="GO:0005737">
    <property type="term" value="C:cytoplasm"/>
    <property type="evidence" value="ECO:0007669"/>
    <property type="project" value="UniProtKB-SubCell"/>
</dbReference>
<evidence type="ECO:0000256" key="1">
    <source>
        <dbReference type="ARBA" id="ARBA00004123"/>
    </source>
</evidence>
<accession>A0A9D3Q101</accession>
<feature type="coiled-coil region" evidence="7">
    <location>
        <begin position="508"/>
        <end position="556"/>
    </location>
</feature>
<sequence>MPFEIDGLQVHLTFRSFDKLRTTQAQGTSGCVCFVTMEKAGNVEFQNVGRSYFPQSRVECHYSLSAQHSWASNDWIGLFKMGWTSVRNYHTFVWALVPAGYQEGTNANCCVHFQASYLPKPGAEAYQFVYVDGKGAVCARSSPFTFCAPKPLEDLVTLEEGEHGAEEGEDLLLVVPRAELLQSRLEECLQERAELLHAREAAERESEKERKTREWAKREWDRARKELEEDIRELKEKLRRNRERMEEMEKKQQEVQSSQEAVAEEKEGLLAERAESQKRIKELEDDIKALTHRGLEKETELERMKERIKKMTAQRRDDEDERKRLQCKLEQTEEELRSLSAEFQSLRSCLAQRDTHILQLKDSITTLTHRLNAAQRKEAENEATVTELRSVQERLAASERTVEGLKGEVSALAAQRDRGQTELHQARMQAAQLTLQLADASLALREGRASWAQEREALQHTAEMERERVEKLSGEMQQKEEWLQEERMEREKVEVELGREKDCNRVQMSEARRELQELKACLRVAQKEKEQLLLVKQELMQYMRQLEQRLEAVADARWSEAAFSSSRPDSPVSDSEDENPEALQPPRAARPPGAYSLCDPPHPETLLLATPPPSPRELSRGGVVISQPAPLSSPRQPGSSTLTHSSESEEEQESPLSGGQSSGEETALLLPERKDIVLSELIDSPPW</sequence>
<protein>
    <recommendedName>
        <fullName evidence="13">Calcium-binding and coiled-coil domain-containing protein 1</fullName>
    </recommendedName>
</protein>
<dbReference type="OrthoDB" id="10015001at2759"/>
<dbReference type="InterPro" id="IPR051002">
    <property type="entry name" value="UBA_autophagy_assoc_protein"/>
</dbReference>
<dbReference type="PANTHER" id="PTHR31915">
    <property type="entry name" value="SKICH DOMAIN-CONTAINING PROTEIN"/>
    <property type="match status" value="1"/>
</dbReference>
<keyword evidence="3" id="KW-0963">Cytoplasm</keyword>
<feature type="domain" description="Calcium binding and coiled-coil" evidence="9">
    <location>
        <begin position="150"/>
        <end position="639"/>
    </location>
</feature>
<evidence type="ECO:0000313" key="12">
    <source>
        <dbReference type="Proteomes" id="UP001046870"/>
    </source>
</evidence>
<proteinExistence type="inferred from homology"/>
<dbReference type="InterPro" id="IPR012852">
    <property type="entry name" value="CALCOCO1-like"/>
</dbReference>
<dbReference type="InterPro" id="IPR041611">
    <property type="entry name" value="SKICH"/>
</dbReference>
<dbReference type="Pfam" id="PF07888">
    <property type="entry name" value="CALCOCO1"/>
    <property type="match status" value="1"/>
</dbReference>
<dbReference type="Pfam" id="PF17751">
    <property type="entry name" value="SKICH"/>
    <property type="match status" value="1"/>
</dbReference>
<evidence type="ECO:0000256" key="5">
    <source>
        <dbReference type="ARBA" id="ARBA00023242"/>
    </source>
</evidence>
<dbReference type="EMBL" id="JAFDVH010000008">
    <property type="protein sequence ID" value="KAG7471912.1"/>
    <property type="molecule type" value="Genomic_DNA"/>
</dbReference>
<comment type="similarity">
    <text evidence="6">Belongs to the CALCOCO family.</text>
</comment>
<feature type="compositionally biased region" description="Low complexity" evidence="8">
    <location>
        <begin position="654"/>
        <end position="665"/>
    </location>
</feature>
<dbReference type="AlphaFoldDB" id="A0A9D3Q101"/>
<dbReference type="Gene3D" id="2.60.40.2840">
    <property type="match status" value="1"/>
</dbReference>
<dbReference type="GO" id="GO:0003713">
    <property type="term" value="F:transcription coactivator activity"/>
    <property type="evidence" value="ECO:0007669"/>
    <property type="project" value="TreeGrafter"/>
</dbReference>
<feature type="domain" description="SKICH" evidence="10">
    <location>
        <begin position="43"/>
        <end position="146"/>
    </location>
</feature>
<evidence type="ECO:0000256" key="4">
    <source>
        <dbReference type="ARBA" id="ARBA00023054"/>
    </source>
</evidence>
<dbReference type="GO" id="GO:0045944">
    <property type="term" value="P:positive regulation of transcription by RNA polymerase II"/>
    <property type="evidence" value="ECO:0007669"/>
    <property type="project" value="TreeGrafter"/>
</dbReference>
<evidence type="ECO:0000256" key="7">
    <source>
        <dbReference type="SAM" id="Coils"/>
    </source>
</evidence>
<evidence type="ECO:0000256" key="3">
    <source>
        <dbReference type="ARBA" id="ARBA00022490"/>
    </source>
</evidence>
<evidence type="ECO:0000259" key="9">
    <source>
        <dbReference type="Pfam" id="PF07888"/>
    </source>
</evidence>
<organism evidence="11 12">
    <name type="scientific">Megalops atlanticus</name>
    <name type="common">Tarpon</name>
    <name type="synonym">Clupea gigantea</name>
    <dbReference type="NCBI Taxonomy" id="7932"/>
    <lineage>
        <taxon>Eukaryota</taxon>
        <taxon>Metazoa</taxon>
        <taxon>Chordata</taxon>
        <taxon>Craniata</taxon>
        <taxon>Vertebrata</taxon>
        <taxon>Euteleostomi</taxon>
        <taxon>Actinopterygii</taxon>
        <taxon>Neopterygii</taxon>
        <taxon>Teleostei</taxon>
        <taxon>Elopiformes</taxon>
        <taxon>Megalopidae</taxon>
        <taxon>Megalops</taxon>
    </lineage>
</organism>
<reference evidence="11" key="1">
    <citation type="submission" date="2021-01" db="EMBL/GenBank/DDBJ databases">
        <authorList>
            <person name="Zahm M."/>
            <person name="Roques C."/>
            <person name="Cabau C."/>
            <person name="Klopp C."/>
            <person name="Donnadieu C."/>
            <person name="Jouanno E."/>
            <person name="Lampietro C."/>
            <person name="Louis A."/>
            <person name="Herpin A."/>
            <person name="Echchiki A."/>
            <person name="Berthelot C."/>
            <person name="Parey E."/>
            <person name="Roest-Crollius H."/>
            <person name="Braasch I."/>
            <person name="Postlethwait J."/>
            <person name="Bobe J."/>
            <person name="Montfort J."/>
            <person name="Bouchez O."/>
            <person name="Begum T."/>
            <person name="Mejri S."/>
            <person name="Adams A."/>
            <person name="Chen W.-J."/>
            <person name="Guiguen Y."/>
        </authorList>
    </citation>
    <scope>NUCLEOTIDE SEQUENCE</scope>
    <source>
        <strain evidence="11">YG-15Mar2019-1</strain>
        <tissue evidence="11">Brain</tissue>
    </source>
</reference>
<keyword evidence="5" id="KW-0539">Nucleus</keyword>
<keyword evidence="12" id="KW-1185">Reference proteome</keyword>
<evidence type="ECO:0000259" key="10">
    <source>
        <dbReference type="Pfam" id="PF17751"/>
    </source>
</evidence>
<feature type="compositionally biased region" description="Low complexity" evidence="8">
    <location>
        <begin position="564"/>
        <end position="573"/>
    </location>
</feature>
<comment type="subcellular location">
    <subcellularLocation>
        <location evidence="2">Cytoplasm</location>
    </subcellularLocation>
    <subcellularLocation>
        <location evidence="1">Nucleus</location>
    </subcellularLocation>
</comment>
<evidence type="ECO:0008006" key="13">
    <source>
        <dbReference type="Google" id="ProtNLM"/>
    </source>
</evidence>
<keyword evidence="4 7" id="KW-0175">Coiled coil</keyword>
<dbReference type="Gene3D" id="1.10.287.1490">
    <property type="match status" value="1"/>
</dbReference>
<name>A0A9D3Q101_MEGAT</name>
<evidence type="ECO:0000256" key="8">
    <source>
        <dbReference type="SAM" id="MobiDB-lite"/>
    </source>
</evidence>
<evidence type="ECO:0000256" key="2">
    <source>
        <dbReference type="ARBA" id="ARBA00004496"/>
    </source>
</evidence>
<dbReference type="PANTHER" id="PTHR31915:SF5">
    <property type="entry name" value="CALCIUM-BINDING AND COILED-COIL DOMAIN-CONTAINING PROTEIN 1"/>
    <property type="match status" value="1"/>
</dbReference>
<gene>
    <name evidence="11" type="ORF">MATL_G00102940</name>
</gene>
<feature type="region of interest" description="Disordered" evidence="8">
    <location>
        <begin position="562"/>
        <end position="687"/>
    </location>
</feature>
<feature type="coiled-coil region" evidence="7">
    <location>
        <begin position="178"/>
        <end position="415"/>
    </location>
</feature>